<dbReference type="OrthoDB" id="10056177at2759"/>
<evidence type="ECO:0000313" key="10">
    <source>
        <dbReference type="Proteomes" id="UP000283509"/>
    </source>
</evidence>
<feature type="transmembrane region" description="Helical" evidence="7">
    <location>
        <begin position="493"/>
        <end position="522"/>
    </location>
</feature>
<comment type="caution">
    <text evidence="9">The sequence shown here is derived from an EMBL/GenBank/DDBJ whole genome shotgun (WGS) entry which is preliminary data.</text>
</comment>
<evidence type="ECO:0000256" key="6">
    <source>
        <dbReference type="SAM" id="MobiDB-lite"/>
    </source>
</evidence>
<feature type="transmembrane region" description="Helical" evidence="7">
    <location>
        <begin position="102"/>
        <end position="123"/>
    </location>
</feature>
<dbReference type="InterPro" id="IPR024989">
    <property type="entry name" value="MFS_assoc_dom"/>
</dbReference>
<feature type="transmembrane region" description="Helical" evidence="7">
    <location>
        <begin position="329"/>
        <end position="348"/>
    </location>
</feature>
<protein>
    <submittedName>
        <fullName evidence="9">Major facilitator superfamily domain-containing protein 6</fullName>
    </submittedName>
</protein>
<evidence type="ECO:0000256" key="1">
    <source>
        <dbReference type="ARBA" id="ARBA00004141"/>
    </source>
</evidence>
<evidence type="ECO:0000256" key="7">
    <source>
        <dbReference type="SAM" id="Phobius"/>
    </source>
</evidence>
<dbReference type="PANTHER" id="PTHR16172:SF41">
    <property type="entry name" value="MAJOR FACILITATOR SUPERFAMILY DOMAIN-CONTAINING PROTEIN 6-LIKE"/>
    <property type="match status" value="1"/>
</dbReference>
<dbReference type="Proteomes" id="UP000283509">
    <property type="component" value="Unassembled WGS sequence"/>
</dbReference>
<feature type="compositionally biased region" description="Basic and acidic residues" evidence="6">
    <location>
        <begin position="559"/>
        <end position="572"/>
    </location>
</feature>
<feature type="transmembrane region" description="Helical" evidence="7">
    <location>
        <begin position="405"/>
        <end position="425"/>
    </location>
</feature>
<gene>
    <name evidence="9" type="ORF">C7M84_023182</name>
</gene>
<organism evidence="9 10">
    <name type="scientific">Penaeus vannamei</name>
    <name type="common">Whiteleg shrimp</name>
    <name type="synonym">Litopenaeus vannamei</name>
    <dbReference type="NCBI Taxonomy" id="6689"/>
    <lineage>
        <taxon>Eukaryota</taxon>
        <taxon>Metazoa</taxon>
        <taxon>Ecdysozoa</taxon>
        <taxon>Arthropoda</taxon>
        <taxon>Crustacea</taxon>
        <taxon>Multicrustacea</taxon>
        <taxon>Malacostraca</taxon>
        <taxon>Eumalacostraca</taxon>
        <taxon>Eucarida</taxon>
        <taxon>Decapoda</taxon>
        <taxon>Dendrobranchiata</taxon>
        <taxon>Penaeoidea</taxon>
        <taxon>Penaeidae</taxon>
        <taxon>Penaeus</taxon>
    </lineage>
</organism>
<accession>A0A3R7PVA9</accession>
<feature type="domain" description="Major facilitator superfamily associated" evidence="8">
    <location>
        <begin position="53"/>
        <end position="531"/>
    </location>
</feature>
<keyword evidence="4 7" id="KW-1133">Transmembrane helix</keyword>
<evidence type="ECO:0000313" key="9">
    <source>
        <dbReference type="EMBL" id="ROT83649.1"/>
    </source>
</evidence>
<keyword evidence="10" id="KW-1185">Reference proteome</keyword>
<dbReference type="Gene3D" id="1.20.1250.20">
    <property type="entry name" value="MFS general substrate transporter like domains"/>
    <property type="match status" value="3"/>
</dbReference>
<evidence type="ECO:0000259" key="8">
    <source>
        <dbReference type="Pfam" id="PF12832"/>
    </source>
</evidence>
<dbReference type="Pfam" id="PF12832">
    <property type="entry name" value="MFS_1_like"/>
    <property type="match status" value="1"/>
</dbReference>
<keyword evidence="5 7" id="KW-0472">Membrane</keyword>
<feature type="transmembrane region" description="Helical" evidence="7">
    <location>
        <begin position="259"/>
        <end position="288"/>
    </location>
</feature>
<feature type="transmembrane region" description="Helical" evidence="7">
    <location>
        <begin position="376"/>
        <end position="399"/>
    </location>
</feature>
<feature type="transmembrane region" description="Helical" evidence="7">
    <location>
        <begin position="437"/>
        <end position="457"/>
    </location>
</feature>
<feature type="transmembrane region" description="Helical" evidence="7">
    <location>
        <begin position="74"/>
        <end position="95"/>
    </location>
</feature>
<dbReference type="AlphaFoldDB" id="A0A3R7PVA9"/>
<reference evidence="9 10" key="2">
    <citation type="submission" date="2019-01" db="EMBL/GenBank/DDBJ databases">
        <title>The decoding of complex shrimp genome reveals the adaptation for benthos swimmer, frequently molting mechanism and breeding impact on genome.</title>
        <authorList>
            <person name="Sun Y."/>
            <person name="Gao Y."/>
            <person name="Yu Y."/>
        </authorList>
    </citation>
    <scope>NUCLEOTIDE SEQUENCE [LARGE SCALE GENOMIC DNA]</scope>
    <source>
        <tissue evidence="9">Muscle</tissue>
    </source>
</reference>
<keyword evidence="3 7" id="KW-0812">Transmembrane</keyword>
<evidence type="ECO:0000256" key="4">
    <source>
        <dbReference type="ARBA" id="ARBA00022989"/>
    </source>
</evidence>
<evidence type="ECO:0000256" key="2">
    <source>
        <dbReference type="ARBA" id="ARBA00005241"/>
    </source>
</evidence>
<reference evidence="9 10" key="1">
    <citation type="submission" date="2018-04" db="EMBL/GenBank/DDBJ databases">
        <authorList>
            <person name="Zhang X."/>
            <person name="Yuan J."/>
            <person name="Li F."/>
            <person name="Xiang J."/>
        </authorList>
    </citation>
    <scope>NUCLEOTIDE SEQUENCE [LARGE SCALE GENOMIC DNA]</scope>
    <source>
        <tissue evidence="9">Muscle</tissue>
    </source>
</reference>
<evidence type="ECO:0000256" key="3">
    <source>
        <dbReference type="ARBA" id="ARBA00022692"/>
    </source>
</evidence>
<dbReference type="InterPro" id="IPR051717">
    <property type="entry name" value="MFS_MFSD6"/>
</dbReference>
<feature type="transmembrane region" description="Helical" evidence="7">
    <location>
        <begin position="300"/>
        <end position="317"/>
    </location>
</feature>
<dbReference type="SUPFAM" id="SSF103473">
    <property type="entry name" value="MFS general substrate transporter"/>
    <property type="match status" value="1"/>
</dbReference>
<dbReference type="InterPro" id="IPR036259">
    <property type="entry name" value="MFS_trans_sf"/>
</dbReference>
<dbReference type="PANTHER" id="PTHR16172">
    <property type="entry name" value="MAJOR FACILITATOR SUPERFAMILY DOMAIN-CONTAINING PROTEIN 6-LIKE"/>
    <property type="match status" value="1"/>
</dbReference>
<comment type="similarity">
    <text evidence="2">Belongs to the major facilitator superfamily. MFSD6 family.</text>
</comment>
<name>A0A3R7PVA9_PENVA</name>
<dbReference type="GO" id="GO:0016020">
    <property type="term" value="C:membrane"/>
    <property type="evidence" value="ECO:0007669"/>
    <property type="project" value="UniProtKB-SubCell"/>
</dbReference>
<proteinExistence type="inferred from homology"/>
<evidence type="ECO:0000256" key="5">
    <source>
        <dbReference type="ARBA" id="ARBA00023136"/>
    </source>
</evidence>
<sequence>MSQSGATESRGVRSWRQWAKDELSLNKALLPIKLILFLYSGGKNETSVSLTGTSSILPYLNLHMQQLGITLKEIAVISAFLPLANIFGPPIAGLFADKTGNYRLAVFLSLVLCLVFHIALLFVPPRLGSQLTLACGAEGHALSSRTCDPCARPNDTELSLVLENCKLKCDSPPPEFAVCLRGDPEPSCRTFSVSGKITINGTVSSLQDGDTCSLTEIAHEGDLFQEMTCPSECPVECQATGSFECHPKDDSKDDGSATFWIYFALRMIATFFMASLFTMMDALTLAVAKKHGGDYGKQRFFFIVGLATIPLLAGSIVDWRKASTGFADYGAAFYVGAALTLVAGLLVMRLQFQVEETQENILRNVMKLVTRMEVNVHFVMVLLLGTNWGFIESFLFLYLDTLGAPTYLMGLTLTVGSLVGLPVMFVADTVIDKLGRAAVFALSFFSYSVRLIGYSYIRDPWLVFIFEAFEIITYQLMWVAAMTSCPVLAPKGLLATMTALTGTIHFSLGRGLGSLVGGYLIAAMSFPAAFRTFSAATFVCGVIYVVVHYFYLRKKIPQREEAEERGEPHEEINLMQGRQETAASRPAARRPKDSQI</sequence>
<feature type="transmembrane region" description="Helical" evidence="7">
    <location>
        <begin position="528"/>
        <end position="551"/>
    </location>
</feature>
<comment type="subcellular location">
    <subcellularLocation>
        <location evidence="1">Membrane</location>
        <topology evidence="1">Multi-pass membrane protein</topology>
    </subcellularLocation>
</comment>
<dbReference type="EMBL" id="QCYY01000659">
    <property type="protein sequence ID" value="ROT83649.1"/>
    <property type="molecule type" value="Genomic_DNA"/>
</dbReference>
<feature type="region of interest" description="Disordered" evidence="6">
    <location>
        <begin position="559"/>
        <end position="596"/>
    </location>
</feature>